<dbReference type="InterPro" id="IPR003593">
    <property type="entry name" value="AAA+_ATPase"/>
</dbReference>
<dbReference type="GO" id="GO:0016887">
    <property type="term" value="F:ATP hydrolysis activity"/>
    <property type="evidence" value="ECO:0007669"/>
    <property type="project" value="InterPro"/>
</dbReference>
<comment type="caution">
    <text evidence="2">The sequence shown here is derived from an EMBL/GenBank/DDBJ whole genome shotgun (WGS) entry which is preliminary data.</text>
</comment>
<gene>
    <name evidence="2" type="ORF">C8N24_3590</name>
</gene>
<dbReference type="InterPro" id="IPR011704">
    <property type="entry name" value="ATPase_dyneun-rel_AAA"/>
</dbReference>
<dbReference type="SUPFAM" id="SSF52540">
    <property type="entry name" value="P-loop containing nucleoside triphosphate hydrolases"/>
    <property type="match status" value="1"/>
</dbReference>
<evidence type="ECO:0000313" key="3">
    <source>
        <dbReference type="Proteomes" id="UP000278962"/>
    </source>
</evidence>
<name>A0A660LGG1_9ACTN</name>
<feature type="domain" description="AAA+ ATPase" evidence="1">
    <location>
        <begin position="35"/>
        <end position="198"/>
    </location>
</feature>
<evidence type="ECO:0000259" key="1">
    <source>
        <dbReference type="SMART" id="SM00382"/>
    </source>
</evidence>
<proteinExistence type="predicted"/>
<dbReference type="PANTHER" id="PTHR42759">
    <property type="entry name" value="MOXR FAMILY PROTEIN"/>
    <property type="match status" value="1"/>
</dbReference>
<protein>
    <submittedName>
        <fullName evidence="2">MoxR-like ATPase</fullName>
    </submittedName>
</protein>
<dbReference type="PANTHER" id="PTHR42759:SF1">
    <property type="entry name" value="MAGNESIUM-CHELATASE SUBUNIT CHLD"/>
    <property type="match status" value="1"/>
</dbReference>
<evidence type="ECO:0000313" key="2">
    <source>
        <dbReference type="EMBL" id="RKQ93719.1"/>
    </source>
</evidence>
<keyword evidence="3" id="KW-1185">Reference proteome</keyword>
<dbReference type="Gene3D" id="3.40.50.300">
    <property type="entry name" value="P-loop containing nucleotide triphosphate hydrolases"/>
    <property type="match status" value="1"/>
</dbReference>
<dbReference type="Pfam" id="PF07728">
    <property type="entry name" value="AAA_5"/>
    <property type="match status" value="1"/>
</dbReference>
<dbReference type="RefSeq" id="WP_121252097.1">
    <property type="nucleotide sequence ID" value="NZ_RBIL01000001.1"/>
</dbReference>
<dbReference type="InterPro" id="IPR027417">
    <property type="entry name" value="P-loop_NTPase"/>
</dbReference>
<dbReference type="SMART" id="SM00382">
    <property type="entry name" value="AAA"/>
    <property type="match status" value="1"/>
</dbReference>
<dbReference type="EMBL" id="RBIL01000001">
    <property type="protein sequence ID" value="RKQ93719.1"/>
    <property type="molecule type" value="Genomic_DNA"/>
</dbReference>
<dbReference type="OrthoDB" id="9783370at2"/>
<reference evidence="2 3" key="1">
    <citation type="submission" date="2018-10" db="EMBL/GenBank/DDBJ databases">
        <title>Genomic Encyclopedia of Archaeal and Bacterial Type Strains, Phase II (KMG-II): from individual species to whole genera.</title>
        <authorList>
            <person name="Goeker M."/>
        </authorList>
    </citation>
    <scope>NUCLEOTIDE SEQUENCE [LARGE SCALE GENOMIC DNA]</scope>
    <source>
        <strain evidence="2 3">DSM 14954</strain>
    </source>
</reference>
<dbReference type="InterPro" id="IPR050764">
    <property type="entry name" value="CbbQ/NirQ/NorQ/GpvN"/>
</dbReference>
<sequence>MIVPGSVDDVTNGLQAAGYLPGESTALVSYLATRLGKPVLVEGPAGVGKTELAKKLAEYLGRDLVRLQCYEGLDEAKALYEWNYRKQLLRIQTEAEDAGWQAVQDDIFGEEFLLSRPLLQAIASEQPVVLLIDEIDKTDQEFEAMLLELLSDFQITIPELGRVEAKTMPVVLLTSNNSRELTEALKRRCLYLWLDYPTPERELEIVRLHAPDLPETVATRLVEVVSMVRELDLKKPPSIAESIDWARALLLLGAEDIDQQTFRETMSIIVKHRTDLDTVAERVGVRLTAA</sequence>
<dbReference type="CDD" id="cd00009">
    <property type="entry name" value="AAA"/>
    <property type="match status" value="1"/>
</dbReference>
<dbReference type="AlphaFoldDB" id="A0A660LGG1"/>
<dbReference type="GO" id="GO:0005524">
    <property type="term" value="F:ATP binding"/>
    <property type="evidence" value="ECO:0007669"/>
    <property type="project" value="InterPro"/>
</dbReference>
<dbReference type="Proteomes" id="UP000278962">
    <property type="component" value="Unassembled WGS sequence"/>
</dbReference>
<organism evidence="2 3">
    <name type="scientific">Solirubrobacter pauli</name>
    <dbReference type="NCBI Taxonomy" id="166793"/>
    <lineage>
        <taxon>Bacteria</taxon>
        <taxon>Bacillati</taxon>
        <taxon>Actinomycetota</taxon>
        <taxon>Thermoleophilia</taxon>
        <taxon>Solirubrobacterales</taxon>
        <taxon>Solirubrobacteraceae</taxon>
        <taxon>Solirubrobacter</taxon>
    </lineage>
</organism>
<accession>A0A660LGG1</accession>